<feature type="transmembrane region" description="Helical" evidence="4">
    <location>
        <begin position="684"/>
        <end position="709"/>
    </location>
</feature>
<dbReference type="InterPro" id="IPR042099">
    <property type="entry name" value="ANL_N_sf"/>
</dbReference>
<dbReference type="InterPro" id="IPR020845">
    <property type="entry name" value="AMP-binding_CS"/>
</dbReference>
<protein>
    <recommendedName>
        <fullName evidence="5">Carrier domain-containing protein</fullName>
    </recommendedName>
</protein>
<feature type="transmembrane region" description="Helical" evidence="4">
    <location>
        <begin position="504"/>
        <end position="523"/>
    </location>
</feature>
<gene>
    <name evidence="6" type="ORF">OVA965_LOCUS11715</name>
    <name evidence="7" type="ORF">TMI583_LOCUS11719</name>
</gene>
<dbReference type="PANTHER" id="PTHR45527:SF1">
    <property type="entry name" value="FATTY ACID SYNTHASE"/>
    <property type="match status" value="1"/>
</dbReference>
<keyword evidence="4" id="KW-1133">Transmembrane helix</keyword>
<keyword evidence="2" id="KW-0597">Phosphoprotein</keyword>
<evidence type="ECO:0000256" key="3">
    <source>
        <dbReference type="ARBA" id="ARBA00022598"/>
    </source>
</evidence>
<reference evidence="7" key="1">
    <citation type="submission" date="2021-02" db="EMBL/GenBank/DDBJ databases">
        <authorList>
            <person name="Nowell W R."/>
        </authorList>
    </citation>
    <scope>NUCLEOTIDE SEQUENCE</scope>
</reference>
<dbReference type="Pfam" id="PF00550">
    <property type="entry name" value="PP-binding"/>
    <property type="match status" value="1"/>
</dbReference>
<dbReference type="EMBL" id="CAJOBA010004592">
    <property type="protein sequence ID" value="CAF3717512.1"/>
    <property type="molecule type" value="Genomic_DNA"/>
</dbReference>
<feature type="transmembrane region" description="Helical" evidence="4">
    <location>
        <begin position="479"/>
        <end position="498"/>
    </location>
</feature>
<feature type="domain" description="Carrier" evidence="5">
    <location>
        <begin position="378"/>
        <end position="453"/>
    </location>
</feature>
<sequence>TEDIDVDRLSHIEITRDSIAYIIFTSGSTGVPKAIQVRHRNFMECVQSLIYLDSFGMNDIMIQMSRCSFDIHLQEVLGPLIIGATLVVLHPGGTTDFEYLSTVLEYKQITYRHSVPSLLQSFFTYLNECNTKDVMQHIRSLCSIGEPFSVKLRTSIVHLGLSNGIVWNLYGPAETTIASSFHCVEVTSNIESIPIGRPLPNYKCLILDEYFQCVTIGEEGELFVGGVGVFAGYLGREDLTMKALIEINGETFYRTGDLVRMDDNGLIHYIGRKDHQIKLHGQRIELGEIERCLLNTSISACVVIKWGDDHLIAYVQSSDMNEIQLREHCQAHLPPHMIPSMFIVLEHLPWSASGKVDRKCLPSPDFSASENGNHFNSERVAPLEDHLRRIFSDVFHSKPPNLDTSFGQMGGTSLDAIKVVRIIRQEIYSKANAALLFSNPSIRQLARAIEPLLSDSNESSNIPTILGFEDDQRRAMPSLCIEILGVVLLILLWLWPIWMACRLNSFLLIAFMPLLHLLSYVVCQRLLFIGQGKESTEGELYSWNYYRWWFLNSLWLNNNSYCLRHLLGTPFYNCYLRLCGAQIGWHAHIYTTLIDTPWLLEIGESTLIGEEVILSSLSYQDRTYKLQRISIRSQCSISTRCVLYEDVVIEDHVFVEPMSAITGHVATTNDHTIIRNRSLSLSNIIYQLFCLFCLLCIHGTLLSFVYFIYHGCLTLSLPLPVSLALSWLIWSLTSLFIVFFLLKFIVGPVTPGHYSPNSYYYLHKVWLRQLTISSFHYFLGFVPSYQVLSSIILRWLGADIEEDIRFAEFQQILNFPSNLLSIEHGVTTFGYAALAPFQLTKEGFCCIDTIHIGSGTTLGNLCTLMPGTRLSPSTTVGNLTLVTRDTVNCDRNGVLLGIPAHEMPFGMSDIISLDNGTSLSGSQPFHTFLLACVHFFVSKCLIITLYCSLPVSVALFIHTILFCAVHRYLTPDTLNRNQFTFSEIITRTQDFFRALTTDFDILLAPFISGTQLLVYLLRSVGARIGRDVILPNIACVTDAHLTTITDHVRLNLGAYLQCHTFEHRLLKLAPVTVNNSCVLMSGAYILSGSTLQGRNHILPLTLVMKGDQLPFNTNWIGVPAQQTS</sequence>
<dbReference type="SUPFAM" id="SSF56801">
    <property type="entry name" value="Acetyl-CoA synthetase-like"/>
    <property type="match status" value="1"/>
</dbReference>
<feature type="non-terminal residue" evidence="7">
    <location>
        <position position="1"/>
    </location>
</feature>
<feature type="transmembrane region" description="Helical" evidence="4">
    <location>
        <begin position="721"/>
        <end position="742"/>
    </location>
</feature>
<dbReference type="SUPFAM" id="SSF47336">
    <property type="entry name" value="ACP-like"/>
    <property type="match status" value="1"/>
</dbReference>
<comment type="caution">
    <text evidence="7">The sequence shown here is derived from an EMBL/GenBank/DDBJ whole genome shotgun (WGS) entry which is preliminary data.</text>
</comment>
<dbReference type="GO" id="GO:0031177">
    <property type="term" value="F:phosphopantetheine binding"/>
    <property type="evidence" value="ECO:0007669"/>
    <property type="project" value="InterPro"/>
</dbReference>
<dbReference type="Gene3D" id="3.40.50.12780">
    <property type="entry name" value="N-terminal domain of ligase-like"/>
    <property type="match status" value="1"/>
</dbReference>
<dbReference type="InterPro" id="IPR036736">
    <property type="entry name" value="ACP-like_sf"/>
</dbReference>
<keyword evidence="4" id="KW-0812">Transmembrane</keyword>
<dbReference type="Pfam" id="PF00501">
    <property type="entry name" value="AMP-binding"/>
    <property type="match status" value="1"/>
</dbReference>
<dbReference type="SMART" id="SM00823">
    <property type="entry name" value="PKS_PP"/>
    <property type="match status" value="1"/>
</dbReference>
<dbReference type="GO" id="GO:0044550">
    <property type="term" value="P:secondary metabolite biosynthetic process"/>
    <property type="evidence" value="ECO:0007669"/>
    <property type="project" value="TreeGrafter"/>
</dbReference>
<dbReference type="InterPro" id="IPR011004">
    <property type="entry name" value="Trimer_LpxA-like_sf"/>
</dbReference>
<dbReference type="PROSITE" id="PS00455">
    <property type="entry name" value="AMP_BINDING"/>
    <property type="match status" value="1"/>
</dbReference>
<dbReference type="GO" id="GO:0043041">
    <property type="term" value="P:amino acid activation for nonribosomal peptide biosynthetic process"/>
    <property type="evidence" value="ECO:0007669"/>
    <property type="project" value="TreeGrafter"/>
</dbReference>
<evidence type="ECO:0000256" key="1">
    <source>
        <dbReference type="ARBA" id="ARBA00022450"/>
    </source>
</evidence>
<dbReference type="InterPro" id="IPR000873">
    <property type="entry name" value="AMP-dep_synth/lig_dom"/>
</dbReference>
<evidence type="ECO:0000256" key="4">
    <source>
        <dbReference type="SAM" id="Phobius"/>
    </source>
</evidence>
<dbReference type="Proteomes" id="UP000677228">
    <property type="component" value="Unassembled WGS sequence"/>
</dbReference>
<organism evidence="7 8">
    <name type="scientific">Didymodactylos carnosus</name>
    <dbReference type="NCBI Taxonomy" id="1234261"/>
    <lineage>
        <taxon>Eukaryota</taxon>
        <taxon>Metazoa</taxon>
        <taxon>Spiralia</taxon>
        <taxon>Gnathifera</taxon>
        <taxon>Rotifera</taxon>
        <taxon>Eurotatoria</taxon>
        <taxon>Bdelloidea</taxon>
        <taxon>Philodinida</taxon>
        <taxon>Philodinidae</taxon>
        <taxon>Didymodactylos</taxon>
    </lineage>
</organism>
<keyword evidence="3" id="KW-0436">Ligase</keyword>
<keyword evidence="4" id="KW-0472">Membrane</keyword>
<dbReference type="CDD" id="cd05930">
    <property type="entry name" value="A_NRPS"/>
    <property type="match status" value="1"/>
</dbReference>
<dbReference type="Gene3D" id="3.30.300.30">
    <property type="match status" value="1"/>
</dbReference>
<dbReference type="InterPro" id="IPR020806">
    <property type="entry name" value="PKS_PP-bd"/>
</dbReference>
<dbReference type="GO" id="GO:0005737">
    <property type="term" value="C:cytoplasm"/>
    <property type="evidence" value="ECO:0007669"/>
    <property type="project" value="TreeGrafter"/>
</dbReference>
<dbReference type="Proteomes" id="UP000682733">
    <property type="component" value="Unassembled WGS sequence"/>
</dbReference>
<dbReference type="EMBL" id="CAJNOK010004587">
    <property type="protein sequence ID" value="CAF0942581.1"/>
    <property type="molecule type" value="Genomic_DNA"/>
</dbReference>
<evidence type="ECO:0000313" key="6">
    <source>
        <dbReference type="EMBL" id="CAF0942581.1"/>
    </source>
</evidence>
<dbReference type="PROSITE" id="PS50075">
    <property type="entry name" value="CARRIER"/>
    <property type="match status" value="1"/>
</dbReference>
<dbReference type="InterPro" id="IPR009081">
    <property type="entry name" value="PP-bd_ACP"/>
</dbReference>
<evidence type="ECO:0000259" key="5">
    <source>
        <dbReference type="PROSITE" id="PS50075"/>
    </source>
</evidence>
<accession>A0A8S2I4K2</accession>
<dbReference type="AlphaFoldDB" id="A0A8S2I4K2"/>
<evidence type="ECO:0000313" key="8">
    <source>
        <dbReference type="Proteomes" id="UP000682733"/>
    </source>
</evidence>
<dbReference type="Gene3D" id="1.10.1200.10">
    <property type="entry name" value="ACP-like"/>
    <property type="match status" value="1"/>
</dbReference>
<evidence type="ECO:0000256" key="2">
    <source>
        <dbReference type="ARBA" id="ARBA00022553"/>
    </source>
</evidence>
<dbReference type="SUPFAM" id="SSF51161">
    <property type="entry name" value="Trimeric LpxA-like enzymes"/>
    <property type="match status" value="3"/>
</dbReference>
<dbReference type="Gene3D" id="2.160.10.10">
    <property type="entry name" value="Hexapeptide repeat proteins"/>
    <property type="match status" value="2"/>
</dbReference>
<name>A0A8S2I4K2_9BILA</name>
<dbReference type="GO" id="GO:0016874">
    <property type="term" value="F:ligase activity"/>
    <property type="evidence" value="ECO:0007669"/>
    <property type="project" value="UniProtKB-KW"/>
</dbReference>
<keyword evidence="1" id="KW-0596">Phosphopantetheine</keyword>
<evidence type="ECO:0000313" key="7">
    <source>
        <dbReference type="EMBL" id="CAF3717512.1"/>
    </source>
</evidence>
<proteinExistence type="predicted"/>
<dbReference type="PANTHER" id="PTHR45527">
    <property type="entry name" value="NONRIBOSOMAL PEPTIDE SYNTHETASE"/>
    <property type="match status" value="1"/>
</dbReference>
<dbReference type="InterPro" id="IPR045851">
    <property type="entry name" value="AMP-bd_C_sf"/>
</dbReference>